<dbReference type="PROSITE" id="PS51669">
    <property type="entry name" value="4FE4S_MOW_BIS_MGD"/>
    <property type="match status" value="1"/>
</dbReference>
<sequence>MEIESNIMPQLSRRSFLKNAGIAGFLVTVGANFGLTQLLEAAEKNIKDTSSDGWHYGHCRMCMRGCCPNMYRVENGIAVEIQGNVEAPTTKGALCAKGQSIIQNTYNPYRVKAPMKRTNPEKGLDVDPKWVEISWEEALSTTAKKLEEVHKEDPRGLLYQVGFGDMDYFCTFEFYFAHAFGTPNYVKSNGILCTLHYASDLVQGVFPGSGPDGTYLKYFIALGMNLGLGLASADGGARTLFDRMYKDRDFKMLVVDPHCGPEASKGEWVPIKPGGDLAFMLAMSQVIFYEVKKMDFHFLQWRTTSPYLIGKDGLYARGKDGKPQILDKFDGKVKSFDDKSLKEPDLWAQNIEVNGQKATSALTLIKDSFKEYTPEWAEKICEIPAEKIRQIAFDYINNASIGEFVYLKNSKGEMVKMPKRTSLIEAKRGVKNQRDGVASDLMTKFLSMIVGAVELPGGTVGKARGIHHMAPDEDGVVAPKGEAKNSRLENMKWPPEHINLWDWFPHKHTLPVHAYRVAAEPKKYGFEYEIKAILTIGSNPISSTSDPYMITETIKKIPFGAVVAYHYDEMAQMADILFASHSLLEKESVNCFEGAFDISGKETNNVRIMMYRDPIKPIYNTRQPQDIVMELAERIGIMKQFNSDINKVGIILGEVTTAHLDKEEYLDLNKRYTITELWNKGIQKSFGVGMDHFKKNGMIVSYRAPAEAYNGYWYKDGETRHPVYWSTTKISGEKQRKYFEEHAETIDKFPGLDWRDNFNYYEPIIKWRNKELLKISDDDEYNLTSVNWKSPFLPTRCGGADQMPWLQEAAANFDPSHGKMSLHTSTARKLGVVENDVCWCESKFGKVKAPVHVTELLRPGIVGFSGATGRMVNSLGQKAADYPHYNRLTSGLPESSCAISQGIVNSVACKVYKA</sequence>
<dbReference type="Gene3D" id="2.40.40.20">
    <property type="match status" value="1"/>
</dbReference>
<dbReference type="GO" id="GO:0016491">
    <property type="term" value="F:oxidoreductase activity"/>
    <property type="evidence" value="ECO:0007669"/>
    <property type="project" value="UniProtKB-KW"/>
</dbReference>
<dbReference type="Gene3D" id="3.40.50.740">
    <property type="match status" value="2"/>
</dbReference>
<dbReference type="GO" id="GO:0046872">
    <property type="term" value="F:metal ion binding"/>
    <property type="evidence" value="ECO:0007669"/>
    <property type="project" value="UniProtKB-KW"/>
</dbReference>
<dbReference type="InterPro" id="IPR006963">
    <property type="entry name" value="Mopterin_OxRdtase_4Fe-4S_dom"/>
</dbReference>
<dbReference type="InterPro" id="IPR009010">
    <property type="entry name" value="Asp_de-COase-like_dom_sf"/>
</dbReference>
<dbReference type="GO" id="GO:0043546">
    <property type="term" value="F:molybdopterin cofactor binding"/>
    <property type="evidence" value="ECO:0007669"/>
    <property type="project" value="InterPro"/>
</dbReference>
<keyword evidence="5" id="KW-0732">Signal</keyword>
<dbReference type="PROSITE" id="PS51318">
    <property type="entry name" value="TAT"/>
    <property type="match status" value="1"/>
</dbReference>
<dbReference type="NCBIfam" id="TIGR01409">
    <property type="entry name" value="TAT_signal_seq"/>
    <property type="match status" value="1"/>
</dbReference>
<reference evidence="10 11" key="1">
    <citation type="submission" date="2017-10" db="EMBL/GenBank/DDBJ databases">
        <title>Genomics of the genus Arcobacter.</title>
        <authorList>
            <person name="Perez-Cataluna A."/>
            <person name="Figueras M.J."/>
        </authorList>
    </citation>
    <scope>NUCLEOTIDE SEQUENCE [LARGE SCALE GENOMIC DNA]</scope>
    <source>
        <strain evidence="10 11">CECT 8441</strain>
    </source>
</reference>
<evidence type="ECO:0000256" key="6">
    <source>
        <dbReference type="ARBA" id="ARBA00023002"/>
    </source>
</evidence>
<evidence type="ECO:0000256" key="8">
    <source>
        <dbReference type="ARBA" id="ARBA00023014"/>
    </source>
</evidence>
<keyword evidence="3" id="KW-0500">Molybdenum</keyword>
<dbReference type="AlphaFoldDB" id="A0A4Q1AHW5"/>
<dbReference type="PANTHER" id="PTHR43742:SF9">
    <property type="entry name" value="TETRATHIONATE REDUCTASE SUBUNIT A"/>
    <property type="match status" value="1"/>
</dbReference>
<proteinExistence type="inferred from homology"/>
<accession>A0A4Q1AHW5</accession>
<organism evidence="10 11">
    <name type="scientific">Halarcobacter ebronensis</name>
    <dbReference type="NCBI Taxonomy" id="1462615"/>
    <lineage>
        <taxon>Bacteria</taxon>
        <taxon>Pseudomonadati</taxon>
        <taxon>Campylobacterota</taxon>
        <taxon>Epsilonproteobacteria</taxon>
        <taxon>Campylobacterales</taxon>
        <taxon>Arcobacteraceae</taxon>
        <taxon>Halarcobacter</taxon>
    </lineage>
</organism>
<keyword evidence="8" id="KW-0411">Iron-sulfur</keyword>
<dbReference type="Pfam" id="PF00384">
    <property type="entry name" value="Molybdopterin"/>
    <property type="match status" value="1"/>
</dbReference>
<evidence type="ECO:0000256" key="1">
    <source>
        <dbReference type="ARBA" id="ARBA00010312"/>
    </source>
</evidence>
<name>A0A4Q1AHW5_9BACT</name>
<dbReference type="Gene3D" id="3.40.228.10">
    <property type="entry name" value="Dimethylsulfoxide Reductase, domain 2"/>
    <property type="match status" value="1"/>
</dbReference>
<dbReference type="InterPro" id="IPR006311">
    <property type="entry name" value="TAT_signal"/>
</dbReference>
<evidence type="ECO:0000313" key="11">
    <source>
        <dbReference type="Proteomes" id="UP000289758"/>
    </source>
</evidence>
<evidence type="ECO:0000256" key="3">
    <source>
        <dbReference type="ARBA" id="ARBA00022505"/>
    </source>
</evidence>
<dbReference type="OrthoDB" id="9757870at2"/>
<dbReference type="Pfam" id="PF01568">
    <property type="entry name" value="Molydop_binding"/>
    <property type="match status" value="1"/>
</dbReference>
<keyword evidence="2" id="KW-0004">4Fe-4S</keyword>
<evidence type="ECO:0000256" key="5">
    <source>
        <dbReference type="ARBA" id="ARBA00022729"/>
    </source>
</evidence>
<evidence type="ECO:0000256" key="2">
    <source>
        <dbReference type="ARBA" id="ARBA00022485"/>
    </source>
</evidence>
<dbReference type="Pfam" id="PF04879">
    <property type="entry name" value="Molybdop_Fe4S4"/>
    <property type="match status" value="1"/>
</dbReference>
<dbReference type="InterPro" id="IPR006657">
    <property type="entry name" value="MoPterin_dinucl-bd_dom"/>
</dbReference>
<gene>
    <name evidence="10" type="ORF">CRV07_12465</name>
</gene>
<dbReference type="InterPro" id="IPR019546">
    <property type="entry name" value="TAT_signal_bac_arc"/>
</dbReference>
<keyword evidence="7" id="KW-0408">Iron</keyword>
<evidence type="ECO:0000256" key="4">
    <source>
        <dbReference type="ARBA" id="ARBA00022723"/>
    </source>
</evidence>
<comment type="caution">
    <text evidence="10">The sequence shown here is derived from an EMBL/GenBank/DDBJ whole genome shotgun (WGS) entry which is preliminary data.</text>
</comment>
<evidence type="ECO:0000259" key="9">
    <source>
        <dbReference type="PROSITE" id="PS51669"/>
    </source>
</evidence>
<protein>
    <recommendedName>
        <fullName evidence="9">4Fe-4S Mo/W bis-MGD-type domain-containing protein</fullName>
    </recommendedName>
</protein>
<dbReference type="GO" id="GO:0051536">
    <property type="term" value="F:iron-sulfur cluster binding"/>
    <property type="evidence" value="ECO:0007669"/>
    <property type="project" value="UniProtKB-KW"/>
</dbReference>
<dbReference type="InterPro" id="IPR050612">
    <property type="entry name" value="Prok_Mopterin_Oxidored"/>
</dbReference>
<dbReference type="InterPro" id="IPR006656">
    <property type="entry name" value="Mopterin_OxRdtase"/>
</dbReference>
<keyword evidence="4" id="KW-0479">Metal-binding</keyword>
<keyword evidence="6" id="KW-0560">Oxidoreductase</keyword>
<keyword evidence="11" id="KW-1185">Reference proteome</keyword>
<dbReference type="SUPFAM" id="SSF50692">
    <property type="entry name" value="ADC-like"/>
    <property type="match status" value="1"/>
</dbReference>
<evidence type="ECO:0000256" key="7">
    <source>
        <dbReference type="ARBA" id="ARBA00023004"/>
    </source>
</evidence>
<comment type="similarity">
    <text evidence="1">Belongs to the prokaryotic molybdopterin-containing oxidoreductase family.</text>
</comment>
<dbReference type="RefSeq" id="WP_129087980.1">
    <property type="nucleotide sequence ID" value="NZ_CP053836.1"/>
</dbReference>
<feature type="domain" description="4Fe-4S Mo/W bis-MGD-type" evidence="9">
    <location>
        <begin position="52"/>
        <end position="109"/>
    </location>
</feature>
<dbReference type="Gene3D" id="2.20.25.90">
    <property type="entry name" value="ADC-like domains"/>
    <property type="match status" value="1"/>
</dbReference>
<evidence type="ECO:0000313" key="10">
    <source>
        <dbReference type="EMBL" id="RXK03487.1"/>
    </source>
</evidence>
<dbReference type="SUPFAM" id="SSF53706">
    <property type="entry name" value="Formate dehydrogenase/DMSO reductase, domains 1-3"/>
    <property type="match status" value="1"/>
</dbReference>
<dbReference type="PANTHER" id="PTHR43742">
    <property type="entry name" value="TRIMETHYLAMINE-N-OXIDE REDUCTASE"/>
    <property type="match status" value="1"/>
</dbReference>
<dbReference type="SMART" id="SM00926">
    <property type="entry name" value="Molybdop_Fe4S4"/>
    <property type="match status" value="1"/>
</dbReference>
<dbReference type="Proteomes" id="UP000289758">
    <property type="component" value="Unassembled WGS sequence"/>
</dbReference>
<dbReference type="EMBL" id="PDKK01000012">
    <property type="protein sequence ID" value="RXK03487.1"/>
    <property type="molecule type" value="Genomic_DNA"/>
</dbReference>